<dbReference type="AlphaFoldDB" id="A0A2P8G908"/>
<dbReference type="EMBL" id="PYAS01000004">
    <property type="protein sequence ID" value="PSL30461.1"/>
    <property type="molecule type" value="Genomic_DNA"/>
</dbReference>
<reference evidence="1 2" key="1">
    <citation type="submission" date="2018-03" db="EMBL/GenBank/DDBJ databases">
        <title>Genomic Encyclopedia of Archaeal and Bacterial Type Strains, Phase II (KMG-II): from individual species to whole genera.</title>
        <authorList>
            <person name="Goeker M."/>
        </authorList>
    </citation>
    <scope>NUCLEOTIDE SEQUENCE [LARGE SCALE GENOMIC DNA]</scope>
    <source>
        <strain evidence="1 2">DSM 29057</strain>
    </source>
</reference>
<protein>
    <recommendedName>
        <fullName evidence="3">Addiction module component</fullName>
    </recommendedName>
</protein>
<evidence type="ECO:0000313" key="2">
    <source>
        <dbReference type="Proteomes" id="UP000241964"/>
    </source>
</evidence>
<accession>A0A2P8G908</accession>
<dbReference type="Proteomes" id="UP000241964">
    <property type="component" value="Unassembled WGS sequence"/>
</dbReference>
<comment type="caution">
    <text evidence="1">The sequence shown here is derived from an EMBL/GenBank/DDBJ whole genome shotgun (WGS) entry which is preliminary data.</text>
</comment>
<sequence length="73" mass="8559">MNVQYLSNEKGERTGVYISIRDWEDIQKRLGETDFWDELPDHVKDGIDRAQKQATAGQTKPHEEVMAKYSKYL</sequence>
<keyword evidence="2" id="KW-1185">Reference proteome</keyword>
<evidence type="ECO:0000313" key="1">
    <source>
        <dbReference type="EMBL" id="PSL30461.1"/>
    </source>
</evidence>
<name>A0A2P8G908_9BACT</name>
<evidence type="ECO:0008006" key="3">
    <source>
        <dbReference type="Google" id="ProtNLM"/>
    </source>
</evidence>
<organism evidence="1 2">
    <name type="scientific">Dyadobacter jiangsuensis</name>
    <dbReference type="NCBI Taxonomy" id="1591085"/>
    <lineage>
        <taxon>Bacteria</taxon>
        <taxon>Pseudomonadati</taxon>
        <taxon>Bacteroidota</taxon>
        <taxon>Cytophagia</taxon>
        <taxon>Cytophagales</taxon>
        <taxon>Spirosomataceae</taxon>
        <taxon>Dyadobacter</taxon>
    </lineage>
</organism>
<gene>
    <name evidence="1" type="ORF">CLV60_104403</name>
</gene>
<proteinExistence type="predicted"/>